<keyword evidence="5" id="KW-0732">Signal</keyword>
<evidence type="ECO:0000256" key="1">
    <source>
        <dbReference type="ARBA" id="ARBA00004196"/>
    </source>
</evidence>
<dbReference type="InterPro" id="IPR050553">
    <property type="entry name" value="Thioredoxin_ResA/DsbE_sf"/>
</dbReference>
<keyword evidence="2" id="KW-0201">Cytochrome c-type biogenesis</keyword>
<dbReference type="InterPro" id="IPR012336">
    <property type="entry name" value="Thioredoxin-like_fold"/>
</dbReference>
<keyword evidence="7" id="KW-0413">Isomerase</keyword>
<evidence type="ECO:0000313" key="7">
    <source>
        <dbReference type="EMBL" id="MDT3404124.1"/>
    </source>
</evidence>
<keyword evidence="3" id="KW-1015">Disulfide bond</keyword>
<dbReference type="InterPro" id="IPR036249">
    <property type="entry name" value="Thioredoxin-like_sf"/>
</dbReference>
<comment type="subcellular location">
    <subcellularLocation>
        <location evidence="1">Cell envelope</location>
    </subcellularLocation>
</comment>
<dbReference type="CDD" id="cd02966">
    <property type="entry name" value="TlpA_like_family"/>
    <property type="match status" value="1"/>
</dbReference>
<evidence type="ECO:0000256" key="3">
    <source>
        <dbReference type="ARBA" id="ARBA00023157"/>
    </source>
</evidence>
<dbReference type="Proteomes" id="UP001258315">
    <property type="component" value="Unassembled WGS sequence"/>
</dbReference>
<proteinExistence type="predicted"/>
<accession>A0ABU3GWI1</accession>
<dbReference type="EMBL" id="JAVLVU010000001">
    <property type="protein sequence ID" value="MDT3404124.1"/>
    <property type="molecule type" value="Genomic_DNA"/>
</dbReference>
<protein>
    <submittedName>
        <fullName evidence="7">Thiol-disulfide isomerase/thioredoxin</fullName>
    </submittedName>
</protein>
<dbReference type="SUPFAM" id="SSF52833">
    <property type="entry name" value="Thioredoxin-like"/>
    <property type="match status" value="1"/>
</dbReference>
<dbReference type="InterPro" id="IPR013766">
    <property type="entry name" value="Thioredoxin_domain"/>
</dbReference>
<evidence type="ECO:0000256" key="5">
    <source>
        <dbReference type="SAM" id="SignalP"/>
    </source>
</evidence>
<feature type="signal peptide" evidence="5">
    <location>
        <begin position="1"/>
        <end position="26"/>
    </location>
</feature>
<dbReference type="PANTHER" id="PTHR42852:SF6">
    <property type="entry name" value="THIOL:DISULFIDE INTERCHANGE PROTEIN DSBE"/>
    <property type="match status" value="1"/>
</dbReference>
<evidence type="ECO:0000313" key="8">
    <source>
        <dbReference type="Proteomes" id="UP001258315"/>
    </source>
</evidence>
<dbReference type="GO" id="GO:0016853">
    <property type="term" value="F:isomerase activity"/>
    <property type="evidence" value="ECO:0007669"/>
    <property type="project" value="UniProtKB-KW"/>
</dbReference>
<keyword evidence="8" id="KW-1185">Reference proteome</keyword>
<keyword evidence="4" id="KW-0676">Redox-active center</keyword>
<dbReference type="RefSeq" id="WP_311951462.1">
    <property type="nucleotide sequence ID" value="NZ_JAVLVU010000001.1"/>
</dbReference>
<dbReference type="PROSITE" id="PS51352">
    <property type="entry name" value="THIOREDOXIN_2"/>
    <property type="match status" value="1"/>
</dbReference>
<dbReference type="Gene3D" id="3.40.30.10">
    <property type="entry name" value="Glutaredoxin"/>
    <property type="match status" value="1"/>
</dbReference>
<reference evidence="8" key="1">
    <citation type="submission" date="2023-07" db="EMBL/GenBank/DDBJ databases">
        <title>Functional and genomic diversity of the sorghum phyllosphere microbiome.</title>
        <authorList>
            <person name="Shade A."/>
        </authorList>
    </citation>
    <scope>NUCLEOTIDE SEQUENCE [LARGE SCALE GENOMIC DNA]</scope>
    <source>
        <strain evidence="8">SORGH_AS_0422</strain>
    </source>
</reference>
<evidence type="ECO:0000256" key="2">
    <source>
        <dbReference type="ARBA" id="ARBA00022748"/>
    </source>
</evidence>
<dbReference type="Pfam" id="PF13905">
    <property type="entry name" value="Thioredoxin_8"/>
    <property type="match status" value="1"/>
</dbReference>
<evidence type="ECO:0000259" key="6">
    <source>
        <dbReference type="PROSITE" id="PS51352"/>
    </source>
</evidence>
<feature type="domain" description="Thioredoxin" evidence="6">
    <location>
        <begin position="344"/>
        <end position="509"/>
    </location>
</feature>
<feature type="chain" id="PRO_5046236063" evidence="5">
    <location>
        <begin position="27"/>
        <end position="509"/>
    </location>
</feature>
<evidence type="ECO:0000256" key="4">
    <source>
        <dbReference type="ARBA" id="ARBA00023284"/>
    </source>
</evidence>
<gene>
    <name evidence="7" type="ORF">QE417_003196</name>
</gene>
<sequence length="509" mass="57802">MKKLITILFTLCASFALLLKPGKTMAQFKLSGTVAHLKKADTIDLNIPYVYGYYNENIRHIPLNKQGTFTTNIELSATKFATLTYHGRLWTIMMKPGKQLEVTINATDTTVTAFKGSVAAENKVLHEVNAGQRPAFIAAGARGKNSYAKGTVAEITEKVIKPQLALGETRVAQVQASTLNTADKRLIAQETRTETLNWLNFLVRGIMNINKTDLMGLYKLLYSNIKPEPEVLPAGPQFYQFADDYIGYMESQAVIFMQGLDKDKANTTPLPYFNVSFDDAITLSKSKGKLYVNWLAVKNNYSKPVAEVMLAQFITAKCAERDLTEARPLMDEMISLYPQSKYRAQLSARIANMESALVTNKSNEAIHIVEGYKKINSIYEIVNQYKGKVVYLDVWGTWCGPCRDELRFVPELKKQFEGKDVVFVYLDMDDDIKEAHWREFIKVNNMTGIHLRKSNADIQKFWDELQPDKNKQGSYPTYFIFDKSGKPVINNIKRPSDKMLLYQQIAQYL</sequence>
<organism evidence="7 8">
    <name type="scientific">Mucilaginibacter terrae</name>
    <dbReference type="NCBI Taxonomy" id="1955052"/>
    <lineage>
        <taxon>Bacteria</taxon>
        <taxon>Pseudomonadati</taxon>
        <taxon>Bacteroidota</taxon>
        <taxon>Sphingobacteriia</taxon>
        <taxon>Sphingobacteriales</taxon>
        <taxon>Sphingobacteriaceae</taxon>
        <taxon>Mucilaginibacter</taxon>
    </lineage>
</organism>
<dbReference type="PANTHER" id="PTHR42852">
    <property type="entry name" value="THIOL:DISULFIDE INTERCHANGE PROTEIN DSBE"/>
    <property type="match status" value="1"/>
</dbReference>
<comment type="caution">
    <text evidence="7">The sequence shown here is derived from an EMBL/GenBank/DDBJ whole genome shotgun (WGS) entry which is preliminary data.</text>
</comment>
<name>A0ABU3GWI1_9SPHI</name>